<sequence>MLLGVISGLFTAKGSASEMRGANRARRLYIHSTLAHGQAWPECSPLTSATSIHTPQG</sequence>
<dbReference type="AlphaFoldDB" id="M2SNV4"/>
<reference evidence="1 2" key="1">
    <citation type="journal article" date="2012" name="PLoS Pathog.">
        <title>Diverse lifestyles and strategies of plant pathogenesis encoded in the genomes of eighteen Dothideomycetes fungi.</title>
        <authorList>
            <person name="Ohm R.A."/>
            <person name="Feau N."/>
            <person name="Henrissat B."/>
            <person name="Schoch C.L."/>
            <person name="Horwitz B.A."/>
            <person name="Barry K.W."/>
            <person name="Condon B.J."/>
            <person name="Copeland A.C."/>
            <person name="Dhillon B."/>
            <person name="Glaser F."/>
            <person name="Hesse C.N."/>
            <person name="Kosti I."/>
            <person name="LaButti K."/>
            <person name="Lindquist E.A."/>
            <person name="Lucas S."/>
            <person name="Salamov A.A."/>
            <person name="Bradshaw R.E."/>
            <person name="Ciuffetti L."/>
            <person name="Hamelin R.C."/>
            <person name="Kema G.H.J."/>
            <person name="Lawrence C."/>
            <person name="Scott J.A."/>
            <person name="Spatafora J.W."/>
            <person name="Turgeon B.G."/>
            <person name="de Wit P.J.G.M."/>
            <person name="Zhong S."/>
            <person name="Goodwin S.B."/>
            <person name="Grigoriev I.V."/>
        </authorList>
    </citation>
    <scope>NUCLEOTIDE SEQUENCE [LARGE SCALE GENOMIC DNA]</scope>
    <source>
        <strain evidence="2">C5 / ATCC 48332 / race O</strain>
    </source>
</reference>
<dbReference type="Proteomes" id="UP000016936">
    <property type="component" value="Unassembled WGS sequence"/>
</dbReference>
<evidence type="ECO:0000313" key="2">
    <source>
        <dbReference type="Proteomes" id="UP000016936"/>
    </source>
</evidence>
<evidence type="ECO:0000313" key="1">
    <source>
        <dbReference type="EMBL" id="EMD87000.1"/>
    </source>
</evidence>
<proteinExistence type="predicted"/>
<feature type="non-terminal residue" evidence="1">
    <location>
        <position position="57"/>
    </location>
</feature>
<accession>M2SNV4</accession>
<name>M2SNV4_COCH5</name>
<keyword evidence="2" id="KW-1185">Reference proteome</keyword>
<dbReference type="HOGENOM" id="CLU_3001936_0_0_1"/>
<feature type="non-terminal residue" evidence="1">
    <location>
        <position position="1"/>
    </location>
</feature>
<reference evidence="2" key="2">
    <citation type="journal article" date="2013" name="PLoS Genet.">
        <title>Comparative genome structure, secondary metabolite, and effector coding capacity across Cochliobolus pathogens.</title>
        <authorList>
            <person name="Condon B.J."/>
            <person name="Leng Y."/>
            <person name="Wu D."/>
            <person name="Bushley K.E."/>
            <person name="Ohm R.A."/>
            <person name="Otillar R."/>
            <person name="Martin J."/>
            <person name="Schackwitz W."/>
            <person name="Grimwood J."/>
            <person name="MohdZainudin N."/>
            <person name="Xue C."/>
            <person name="Wang R."/>
            <person name="Manning V.A."/>
            <person name="Dhillon B."/>
            <person name="Tu Z.J."/>
            <person name="Steffenson B.J."/>
            <person name="Salamov A."/>
            <person name="Sun H."/>
            <person name="Lowry S."/>
            <person name="LaButti K."/>
            <person name="Han J."/>
            <person name="Copeland A."/>
            <person name="Lindquist E."/>
            <person name="Barry K."/>
            <person name="Schmutz J."/>
            <person name="Baker S.E."/>
            <person name="Ciuffetti L.M."/>
            <person name="Grigoriev I.V."/>
            <person name="Zhong S."/>
            <person name="Turgeon B.G."/>
        </authorList>
    </citation>
    <scope>NUCLEOTIDE SEQUENCE [LARGE SCALE GENOMIC DNA]</scope>
    <source>
        <strain evidence="2">C5 / ATCC 48332 / race O</strain>
    </source>
</reference>
<dbReference type="EMBL" id="KB445583">
    <property type="protein sequence ID" value="EMD87000.1"/>
    <property type="molecule type" value="Genomic_DNA"/>
</dbReference>
<gene>
    <name evidence="1" type="ORF">COCHEDRAFT_1023749</name>
</gene>
<protein>
    <submittedName>
        <fullName evidence="1">Uncharacterized protein</fullName>
    </submittedName>
</protein>
<organism evidence="1 2">
    <name type="scientific">Cochliobolus heterostrophus (strain C5 / ATCC 48332 / race O)</name>
    <name type="common">Southern corn leaf blight fungus</name>
    <name type="synonym">Bipolaris maydis</name>
    <dbReference type="NCBI Taxonomy" id="701091"/>
    <lineage>
        <taxon>Eukaryota</taxon>
        <taxon>Fungi</taxon>
        <taxon>Dikarya</taxon>
        <taxon>Ascomycota</taxon>
        <taxon>Pezizomycotina</taxon>
        <taxon>Dothideomycetes</taxon>
        <taxon>Pleosporomycetidae</taxon>
        <taxon>Pleosporales</taxon>
        <taxon>Pleosporineae</taxon>
        <taxon>Pleosporaceae</taxon>
        <taxon>Bipolaris</taxon>
    </lineage>
</organism>